<dbReference type="InterPro" id="IPR013187">
    <property type="entry name" value="F-box-assoc_dom_typ3"/>
</dbReference>
<evidence type="ECO:0000313" key="2">
    <source>
        <dbReference type="EMBL" id="CAI9117935.1"/>
    </source>
</evidence>
<dbReference type="InterPro" id="IPR050796">
    <property type="entry name" value="SCF_F-box_component"/>
</dbReference>
<proteinExistence type="predicted"/>
<dbReference type="PANTHER" id="PTHR31672">
    <property type="entry name" value="BNACNNG10540D PROTEIN"/>
    <property type="match status" value="1"/>
</dbReference>
<evidence type="ECO:0000259" key="1">
    <source>
        <dbReference type="Pfam" id="PF08268"/>
    </source>
</evidence>
<dbReference type="Proteomes" id="UP001161247">
    <property type="component" value="Chromosome 9"/>
</dbReference>
<dbReference type="Pfam" id="PF08268">
    <property type="entry name" value="FBA_3"/>
    <property type="match status" value="1"/>
</dbReference>
<reference evidence="2" key="1">
    <citation type="submission" date="2023-03" db="EMBL/GenBank/DDBJ databases">
        <authorList>
            <person name="Julca I."/>
        </authorList>
    </citation>
    <scope>NUCLEOTIDE SEQUENCE</scope>
</reference>
<feature type="domain" description="F-box associated beta-propeller type 3" evidence="1">
    <location>
        <begin position="40"/>
        <end position="227"/>
    </location>
</feature>
<gene>
    <name evidence="2" type="ORF">OLC1_LOCUS23920</name>
</gene>
<name>A0AAV1EDW5_OLDCO</name>
<dbReference type="EMBL" id="OX459126">
    <property type="protein sequence ID" value="CAI9117935.1"/>
    <property type="molecule type" value="Genomic_DNA"/>
</dbReference>
<protein>
    <submittedName>
        <fullName evidence="2">OLC1v1019427C1</fullName>
    </submittedName>
</protein>
<dbReference type="PANTHER" id="PTHR31672:SF13">
    <property type="entry name" value="F-BOX PROTEIN CPR30-LIKE"/>
    <property type="match status" value="1"/>
</dbReference>
<dbReference type="InterPro" id="IPR017451">
    <property type="entry name" value="F-box-assoc_interact_dom"/>
</dbReference>
<accession>A0AAV1EDW5</accession>
<dbReference type="InterPro" id="IPR011043">
    <property type="entry name" value="Gal_Oxase/kelch_b-propeller"/>
</dbReference>
<dbReference type="NCBIfam" id="TIGR01640">
    <property type="entry name" value="F_box_assoc_1"/>
    <property type="match status" value="1"/>
</dbReference>
<keyword evidence="3" id="KW-1185">Reference proteome</keyword>
<evidence type="ECO:0000313" key="3">
    <source>
        <dbReference type="Proteomes" id="UP001161247"/>
    </source>
</evidence>
<dbReference type="AlphaFoldDB" id="A0AAV1EDW5"/>
<dbReference type="SUPFAM" id="SSF50965">
    <property type="entry name" value="Galactose oxidase, central domain"/>
    <property type="match status" value="1"/>
</dbReference>
<sequence>MPNCDTRYFPLAPALFGDVNTPIESTPVEDDVINGSGAVIVGAANGIVCVYVKGDLYFWNPTIRKFKKLPQFHSLLSKQWGQCQVSFLYSVVDDDYQVCLVNFGEKCIAVYSGNANSWRKIQGFVGEFGQRYFFVGGKLYWAKGTTRRVEISYFDLKTETFGVLQQPDYGKGTFDVTVRAFDGGLVVSCYHRTNHIDMWMWKEQGLRQFWTKVLLVPKLKDPNRKKYCRPILRSKDGKILFKYWKIMAHSDPMKKSVAYPRVKSIGEPWLIEVLVESLVLINDHDAKGPLKDTDLSALDMIRHYAPHLV</sequence>
<organism evidence="2 3">
    <name type="scientific">Oldenlandia corymbosa var. corymbosa</name>
    <dbReference type="NCBI Taxonomy" id="529605"/>
    <lineage>
        <taxon>Eukaryota</taxon>
        <taxon>Viridiplantae</taxon>
        <taxon>Streptophyta</taxon>
        <taxon>Embryophyta</taxon>
        <taxon>Tracheophyta</taxon>
        <taxon>Spermatophyta</taxon>
        <taxon>Magnoliopsida</taxon>
        <taxon>eudicotyledons</taxon>
        <taxon>Gunneridae</taxon>
        <taxon>Pentapetalae</taxon>
        <taxon>asterids</taxon>
        <taxon>lamiids</taxon>
        <taxon>Gentianales</taxon>
        <taxon>Rubiaceae</taxon>
        <taxon>Rubioideae</taxon>
        <taxon>Spermacoceae</taxon>
        <taxon>Hedyotis-Oldenlandia complex</taxon>
        <taxon>Oldenlandia</taxon>
    </lineage>
</organism>